<dbReference type="InterPro" id="IPR019775">
    <property type="entry name" value="WD40_repeat_CS"/>
</dbReference>
<gene>
    <name evidence="5" type="primary">AlNc14C1G16</name>
    <name evidence="5" type="ORF">ALNC14_000160</name>
</gene>
<feature type="repeat" description="WD" evidence="3">
    <location>
        <begin position="235"/>
        <end position="278"/>
    </location>
</feature>
<keyword evidence="1 3" id="KW-0853">WD repeat</keyword>
<dbReference type="InterPro" id="IPR036322">
    <property type="entry name" value="WD40_repeat_dom_sf"/>
</dbReference>
<feature type="repeat" description="WD" evidence="3">
    <location>
        <begin position="283"/>
        <end position="319"/>
    </location>
</feature>
<feature type="repeat" description="WD" evidence="3">
    <location>
        <begin position="71"/>
        <end position="112"/>
    </location>
</feature>
<dbReference type="SUPFAM" id="SSF50978">
    <property type="entry name" value="WD40 repeat-like"/>
    <property type="match status" value="1"/>
</dbReference>
<dbReference type="PANTHER" id="PTHR19848:SF8">
    <property type="entry name" value="F-BOX AND WD REPEAT DOMAIN CONTAINING 7"/>
    <property type="match status" value="1"/>
</dbReference>
<evidence type="ECO:0000256" key="3">
    <source>
        <dbReference type="PROSITE-ProRule" id="PRU00221"/>
    </source>
</evidence>
<dbReference type="InterPro" id="IPR020472">
    <property type="entry name" value="WD40_PAC1"/>
</dbReference>
<dbReference type="PANTHER" id="PTHR19848">
    <property type="entry name" value="WD40 REPEAT PROTEIN"/>
    <property type="match status" value="1"/>
</dbReference>
<evidence type="ECO:0000256" key="2">
    <source>
        <dbReference type="ARBA" id="ARBA00022737"/>
    </source>
</evidence>
<feature type="repeat" description="WD" evidence="3">
    <location>
        <begin position="186"/>
        <end position="223"/>
    </location>
</feature>
<evidence type="ECO:0000256" key="1">
    <source>
        <dbReference type="ARBA" id="ARBA00022574"/>
    </source>
</evidence>
<protein>
    <submittedName>
        <fullName evidence="5">Uncharacterized protein AlNc14C1G16</fullName>
    </submittedName>
</protein>
<dbReference type="PROSITE" id="PS50294">
    <property type="entry name" value="WD_REPEATS_REGION"/>
    <property type="match status" value="1"/>
</dbReference>
<feature type="region of interest" description="Disordered" evidence="4">
    <location>
        <begin position="1"/>
        <end position="35"/>
    </location>
</feature>
<reference evidence="5" key="2">
    <citation type="submission" date="2011-02" db="EMBL/GenBank/DDBJ databases">
        <authorList>
            <person name="MacLean D."/>
        </authorList>
    </citation>
    <scope>NUCLEOTIDE SEQUENCE</scope>
</reference>
<dbReference type="AlphaFoldDB" id="F0VYK9"/>
<organism evidence="5">
    <name type="scientific">Albugo laibachii Nc14</name>
    <dbReference type="NCBI Taxonomy" id="890382"/>
    <lineage>
        <taxon>Eukaryota</taxon>
        <taxon>Sar</taxon>
        <taxon>Stramenopiles</taxon>
        <taxon>Oomycota</taxon>
        <taxon>Peronosporomycetes</taxon>
        <taxon>Albuginales</taxon>
        <taxon>Albuginaceae</taxon>
        <taxon>Albugo</taxon>
    </lineage>
</organism>
<dbReference type="InterPro" id="IPR015943">
    <property type="entry name" value="WD40/YVTN_repeat-like_dom_sf"/>
</dbReference>
<dbReference type="Pfam" id="PF00400">
    <property type="entry name" value="WD40"/>
    <property type="match status" value="4"/>
</dbReference>
<dbReference type="PRINTS" id="PR00320">
    <property type="entry name" value="GPROTEINBRPT"/>
</dbReference>
<dbReference type="PROSITE" id="PS50082">
    <property type="entry name" value="WD_REPEATS_2"/>
    <property type="match status" value="4"/>
</dbReference>
<dbReference type="InterPro" id="IPR001680">
    <property type="entry name" value="WD40_rpt"/>
</dbReference>
<evidence type="ECO:0000313" key="5">
    <source>
        <dbReference type="EMBL" id="CCA13873.1"/>
    </source>
</evidence>
<proteinExistence type="predicted"/>
<feature type="compositionally biased region" description="Basic and acidic residues" evidence="4">
    <location>
        <begin position="15"/>
        <end position="26"/>
    </location>
</feature>
<evidence type="ECO:0000256" key="4">
    <source>
        <dbReference type="SAM" id="MobiDB-lite"/>
    </source>
</evidence>
<accession>F0VYK9</accession>
<dbReference type="PROSITE" id="PS00678">
    <property type="entry name" value="WD_REPEATS_1"/>
    <property type="match status" value="2"/>
</dbReference>
<reference evidence="5" key="1">
    <citation type="journal article" date="2011" name="PLoS Biol.">
        <title>Gene gain and loss during evolution of obligate parasitism in the white rust pathogen of Arabidopsis thaliana.</title>
        <authorList>
            <person name="Kemen E."/>
            <person name="Gardiner A."/>
            <person name="Schultz-Larsen T."/>
            <person name="Kemen A.C."/>
            <person name="Balmuth A.L."/>
            <person name="Robert-Seilaniantz A."/>
            <person name="Bailey K."/>
            <person name="Holub E."/>
            <person name="Studholme D.J."/>
            <person name="Maclean D."/>
            <person name="Jones J.D."/>
        </authorList>
    </citation>
    <scope>NUCLEOTIDE SEQUENCE</scope>
</reference>
<dbReference type="HOGENOM" id="CLU_037680_1_1_1"/>
<dbReference type="EMBL" id="FR824046">
    <property type="protein sequence ID" value="CCA13873.1"/>
    <property type="molecule type" value="Genomic_DNA"/>
</dbReference>
<keyword evidence="2" id="KW-0677">Repeat</keyword>
<dbReference type="SMART" id="SM00320">
    <property type="entry name" value="WD40"/>
    <property type="match status" value="5"/>
</dbReference>
<dbReference type="Gene3D" id="2.130.10.10">
    <property type="entry name" value="YVTN repeat-like/Quinoprotein amine dehydrogenase"/>
    <property type="match status" value="2"/>
</dbReference>
<sequence>MSYHRNNRAGGGRGRNRENFGNRDGGRGSTSSGCKKGSEICRRFILGGCDFEQINGRPCRYPHLLKKIGETRGHSGPVKDIVLWNARQQVFTCGADSCLKLWDCASWNEISTLSVLAPSNGIAIGKKSSQKSEGVVSMVLEGPFLFAGFESTYQYNSSLSVGMIRAWNLEMPQMPPFEFYTNESSKHAHTMNVLSLAVATDSSGGATLFSGSADGSIKYWKLDPVANVFRCSGTLEGHTRGVTRLKTTLISTMPVLASASVDSTIRLWDLATYQCIKVLSLEEGGHTDAVMDLEMWANQSESFLISGGLDSEVIVWNLSPPFQQVFKETQSCQVTAICGAQDAISQPILLIGSTDGSITIKELPTFAYKTTLSTSANYGHQDAVRRIISGPHNTLFSVGNDRKMIAWQITGDIRSIESK</sequence>
<name>F0VYK9_9STRA</name>